<feature type="domain" description="ABC transmembrane type-1" evidence="11">
    <location>
        <begin position="158"/>
        <end position="448"/>
    </location>
</feature>
<feature type="compositionally biased region" description="Low complexity" evidence="8">
    <location>
        <begin position="852"/>
        <end position="863"/>
    </location>
</feature>
<evidence type="ECO:0000256" key="1">
    <source>
        <dbReference type="ARBA" id="ARBA00004370"/>
    </source>
</evidence>
<feature type="compositionally biased region" description="Basic and acidic residues" evidence="8">
    <location>
        <begin position="251"/>
        <end position="266"/>
    </location>
</feature>
<feature type="compositionally biased region" description="Basic and acidic residues" evidence="8">
    <location>
        <begin position="822"/>
        <end position="839"/>
    </location>
</feature>
<dbReference type="Gene3D" id="1.20.1560.10">
    <property type="entry name" value="ABC transporter type 1, transmembrane domain"/>
    <property type="match status" value="1"/>
</dbReference>
<dbReference type="SUPFAM" id="SSF52540">
    <property type="entry name" value="P-loop containing nucleoside triphosphate hydrolases"/>
    <property type="match status" value="1"/>
</dbReference>
<feature type="region of interest" description="Disordered" evidence="8">
    <location>
        <begin position="822"/>
        <end position="887"/>
    </location>
</feature>
<dbReference type="Proteomes" id="UP001151518">
    <property type="component" value="Unassembled WGS sequence"/>
</dbReference>
<evidence type="ECO:0000313" key="13">
    <source>
        <dbReference type="Proteomes" id="UP001151518"/>
    </source>
</evidence>
<evidence type="ECO:0000256" key="9">
    <source>
        <dbReference type="SAM" id="Phobius"/>
    </source>
</evidence>
<evidence type="ECO:0000313" key="12">
    <source>
        <dbReference type="EMBL" id="KAJ2668260.1"/>
    </source>
</evidence>
<keyword evidence="6 9" id="KW-1133">Transmembrane helix</keyword>
<dbReference type="PROSITE" id="PS50929">
    <property type="entry name" value="ABC_TM1F"/>
    <property type="match status" value="1"/>
</dbReference>
<comment type="subcellular location">
    <subcellularLocation>
        <location evidence="1">Membrane</location>
    </subcellularLocation>
</comment>
<dbReference type="PROSITE" id="PS00211">
    <property type="entry name" value="ABC_TRANSPORTER_1"/>
    <property type="match status" value="1"/>
</dbReference>
<dbReference type="PANTHER" id="PTHR24223">
    <property type="entry name" value="ATP-BINDING CASSETTE SUB-FAMILY C"/>
    <property type="match status" value="1"/>
</dbReference>
<dbReference type="GO" id="GO:0016020">
    <property type="term" value="C:membrane"/>
    <property type="evidence" value="ECO:0007669"/>
    <property type="project" value="UniProtKB-SubCell"/>
</dbReference>
<evidence type="ECO:0000256" key="8">
    <source>
        <dbReference type="SAM" id="MobiDB-lite"/>
    </source>
</evidence>
<keyword evidence="7 9" id="KW-0472">Membrane</keyword>
<comment type="caution">
    <text evidence="12">The sequence shown here is derived from an EMBL/GenBank/DDBJ whole genome shotgun (WGS) entry which is preliminary data.</text>
</comment>
<dbReference type="EMBL" id="JANBTW010000213">
    <property type="protein sequence ID" value="KAJ2668260.1"/>
    <property type="molecule type" value="Genomic_DNA"/>
</dbReference>
<evidence type="ECO:0000259" key="11">
    <source>
        <dbReference type="PROSITE" id="PS50929"/>
    </source>
</evidence>
<accession>A0A9W8G194</accession>
<dbReference type="GO" id="GO:0140359">
    <property type="term" value="F:ABC-type transporter activity"/>
    <property type="evidence" value="ECO:0007669"/>
    <property type="project" value="InterPro"/>
</dbReference>
<name>A0A9W8G194_9FUNG</name>
<feature type="domain" description="ABC transporter" evidence="10">
    <location>
        <begin position="567"/>
        <end position="819"/>
    </location>
</feature>
<feature type="compositionally biased region" description="Basic and acidic residues" evidence="8">
    <location>
        <begin position="866"/>
        <end position="878"/>
    </location>
</feature>
<sequence>MTIFGRNASVRSKFLISTVAISFVLTILFSLAQRCIIFTRPLDNTDNTDLKSSYALPTSEGNNADDSESTPFGHSYEQKVNELVDTPEFSTSWFDRLTFSWPNDLLRKGSSRQLQHTDFYKLDKADMPVSVWRHYLRHRKPGRSLAITVALTLAPELFLQAVLSIVTRILQFAGPFFLQRIIRLIEQSSKNPSEVNIRHSYLDAFGLLLFTLSATLLSNQTNWLGHHVSARIKGLLVAELSLKTLRRRGKGSQEKKEKTESEGNDKKAQIHTPIAADGKVMNLLTSDFHTIAGAIANMDNIYSMLVALVIGIWYMYQMLGMSAFIGLTLSCAYVPLSKVLYTYLTSLTMKAKDLSDERISMITELVQGIKAVKLFGWESRFVQKIDEQRERQLEYAWRLCLYKIAIGICAALNPILILLAILTAYVFVFGNRVTAEVAFTSISVFHMVRAILVKIPGEIYWVVEGYVSLDRVNSYLDQAQVQDLERRIAPKFSNVLGFECACLEWESAEAMGSFSKADMQNLASAGIAAFNIETTDGKTSDNADQSTEKIPLSTVSAQPCAIDSTCAATTSLSCQDNLVSFSLKNIDVQFPIGGLSIVAGPTGSGKSSLLLALIGEMTLTRGRILLPAVDASTIAASNDKYKDIIELSNEGLVISDIAYVAQEAWLRNATIRENILFGEPYNKDRYEEVLRACALKPDLRILKAGDMTEVGERGVTLSGGQKQRVALARAVYSSRRILLIDDCLSAVDAHTGKHILMECLLNKTSLMQGRTCVLVTHHVAMCLPFAQLLVMMKDGQISLKGTPMELQMQGAFTKVLAEVENNKEKDTTSKKKPKEETARVGRKGKSVEVILNNNNNNNNSSSNDRASNEDKATKEKPAQDVNSIKSEDEYNIERIQKIVEQKGIAPNSDISVLNGILVEEEKREEGFVKLEIWQTYLSACGNK</sequence>
<dbReference type="Pfam" id="PF00664">
    <property type="entry name" value="ABC_membrane"/>
    <property type="match status" value="1"/>
</dbReference>
<evidence type="ECO:0000256" key="7">
    <source>
        <dbReference type="ARBA" id="ARBA00023136"/>
    </source>
</evidence>
<proteinExistence type="predicted"/>
<dbReference type="Pfam" id="PF00005">
    <property type="entry name" value="ABC_tran"/>
    <property type="match status" value="1"/>
</dbReference>
<dbReference type="GO" id="GO:0016887">
    <property type="term" value="F:ATP hydrolysis activity"/>
    <property type="evidence" value="ECO:0007669"/>
    <property type="project" value="InterPro"/>
</dbReference>
<dbReference type="SUPFAM" id="SSF90123">
    <property type="entry name" value="ABC transporter transmembrane region"/>
    <property type="match status" value="1"/>
</dbReference>
<evidence type="ECO:0000256" key="5">
    <source>
        <dbReference type="ARBA" id="ARBA00022840"/>
    </source>
</evidence>
<dbReference type="SMART" id="SM00382">
    <property type="entry name" value="AAA"/>
    <property type="match status" value="1"/>
</dbReference>
<feature type="non-terminal residue" evidence="12">
    <location>
        <position position="943"/>
    </location>
</feature>
<dbReference type="Gene3D" id="3.40.50.300">
    <property type="entry name" value="P-loop containing nucleotide triphosphate hydrolases"/>
    <property type="match status" value="1"/>
</dbReference>
<dbReference type="InterPro" id="IPR050173">
    <property type="entry name" value="ABC_transporter_C-like"/>
</dbReference>
<organism evidence="12 13">
    <name type="scientific">Coemansia spiralis</name>
    <dbReference type="NCBI Taxonomy" id="417178"/>
    <lineage>
        <taxon>Eukaryota</taxon>
        <taxon>Fungi</taxon>
        <taxon>Fungi incertae sedis</taxon>
        <taxon>Zoopagomycota</taxon>
        <taxon>Kickxellomycotina</taxon>
        <taxon>Kickxellomycetes</taxon>
        <taxon>Kickxellales</taxon>
        <taxon>Kickxellaceae</taxon>
        <taxon>Coemansia</taxon>
    </lineage>
</organism>
<dbReference type="InterPro" id="IPR003439">
    <property type="entry name" value="ABC_transporter-like_ATP-bd"/>
</dbReference>
<keyword evidence="4" id="KW-0547">Nucleotide-binding</keyword>
<evidence type="ECO:0000256" key="2">
    <source>
        <dbReference type="ARBA" id="ARBA00022448"/>
    </source>
</evidence>
<evidence type="ECO:0008006" key="14">
    <source>
        <dbReference type="Google" id="ProtNLM"/>
    </source>
</evidence>
<dbReference type="PROSITE" id="PS50893">
    <property type="entry name" value="ABC_TRANSPORTER_2"/>
    <property type="match status" value="1"/>
</dbReference>
<feature type="transmembrane region" description="Helical" evidence="9">
    <location>
        <begin position="300"/>
        <end position="316"/>
    </location>
</feature>
<dbReference type="CDD" id="cd03250">
    <property type="entry name" value="ABCC_MRP_domain1"/>
    <property type="match status" value="1"/>
</dbReference>
<evidence type="ECO:0000256" key="6">
    <source>
        <dbReference type="ARBA" id="ARBA00022989"/>
    </source>
</evidence>
<evidence type="ECO:0000259" key="10">
    <source>
        <dbReference type="PROSITE" id="PS50893"/>
    </source>
</evidence>
<dbReference type="InterPro" id="IPR011527">
    <property type="entry name" value="ABC1_TM_dom"/>
</dbReference>
<reference evidence="12" key="1">
    <citation type="submission" date="2022-07" db="EMBL/GenBank/DDBJ databases">
        <title>Phylogenomic reconstructions and comparative analyses of Kickxellomycotina fungi.</title>
        <authorList>
            <person name="Reynolds N.K."/>
            <person name="Stajich J.E."/>
            <person name="Barry K."/>
            <person name="Grigoriev I.V."/>
            <person name="Crous P."/>
            <person name="Smith M.E."/>
        </authorList>
    </citation>
    <scope>NUCLEOTIDE SEQUENCE</scope>
    <source>
        <strain evidence="12">NRRL 3115</strain>
    </source>
</reference>
<dbReference type="InterPro" id="IPR003593">
    <property type="entry name" value="AAA+_ATPase"/>
</dbReference>
<feature type="transmembrane region" description="Helical" evidence="9">
    <location>
        <begin position="322"/>
        <end position="344"/>
    </location>
</feature>
<dbReference type="GO" id="GO:0005524">
    <property type="term" value="F:ATP binding"/>
    <property type="evidence" value="ECO:0007669"/>
    <property type="project" value="UniProtKB-KW"/>
</dbReference>
<dbReference type="CDD" id="cd18596">
    <property type="entry name" value="ABC_6TM_VMR1_D1_like"/>
    <property type="match status" value="1"/>
</dbReference>
<dbReference type="InterPro" id="IPR036640">
    <property type="entry name" value="ABC1_TM_sf"/>
</dbReference>
<keyword evidence="5" id="KW-0067">ATP-binding</keyword>
<dbReference type="AlphaFoldDB" id="A0A9W8G194"/>
<gene>
    <name evidence="12" type="ORF">GGI25_006466</name>
</gene>
<dbReference type="OrthoDB" id="6500128at2759"/>
<feature type="region of interest" description="Disordered" evidence="8">
    <location>
        <begin position="247"/>
        <end position="266"/>
    </location>
</feature>
<dbReference type="InterPro" id="IPR017871">
    <property type="entry name" value="ABC_transporter-like_CS"/>
</dbReference>
<dbReference type="PANTHER" id="PTHR24223:SF415">
    <property type="entry name" value="FI20190P1"/>
    <property type="match status" value="1"/>
</dbReference>
<protein>
    <recommendedName>
        <fullName evidence="14">ABC transporter</fullName>
    </recommendedName>
</protein>
<keyword evidence="2" id="KW-0813">Transport</keyword>
<evidence type="ECO:0000256" key="3">
    <source>
        <dbReference type="ARBA" id="ARBA00022692"/>
    </source>
</evidence>
<keyword evidence="3 9" id="KW-0812">Transmembrane</keyword>
<evidence type="ECO:0000256" key="4">
    <source>
        <dbReference type="ARBA" id="ARBA00022741"/>
    </source>
</evidence>
<feature type="transmembrane region" description="Helical" evidence="9">
    <location>
        <begin position="399"/>
        <end position="428"/>
    </location>
</feature>
<dbReference type="InterPro" id="IPR027417">
    <property type="entry name" value="P-loop_NTPase"/>
</dbReference>